<evidence type="ECO:0000313" key="12">
    <source>
        <dbReference type="Proteomes" id="UP000694557"/>
    </source>
</evidence>
<dbReference type="AlphaFoldDB" id="A0A8C7H9P4"/>
<dbReference type="GeneTree" id="ENSGT00940000154586"/>
<evidence type="ECO:0000256" key="4">
    <source>
        <dbReference type="ARBA" id="ARBA00022776"/>
    </source>
</evidence>
<dbReference type="InterPro" id="IPR006671">
    <property type="entry name" value="Cyclin_N"/>
</dbReference>
<dbReference type="Pfam" id="PF00134">
    <property type="entry name" value="Cyclin_N"/>
    <property type="match status" value="1"/>
</dbReference>
<dbReference type="InterPro" id="IPR046965">
    <property type="entry name" value="Cyclin_A/B-like"/>
</dbReference>
<dbReference type="GO" id="GO:0051301">
    <property type="term" value="P:cell division"/>
    <property type="evidence" value="ECO:0007669"/>
    <property type="project" value="UniProtKB-KW"/>
</dbReference>
<dbReference type="InterPro" id="IPR039361">
    <property type="entry name" value="Cyclin"/>
</dbReference>
<dbReference type="SMART" id="SM00385">
    <property type="entry name" value="CYCLIN"/>
    <property type="match status" value="2"/>
</dbReference>
<dbReference type="GO" id="GO:0044772">
    <property type="term" value="P:mitotic cell cycle phase transition"/>
    <property type="evidence" value="ECO:0007669"/>
    <property type="project" value="InterPro"/>
</dbReference>
<dbReference type="SUPFAM" id="SSF47954">
    <property type="entry name" value="Cyclin-like"/>
    <property type="match status" value="2"/>
</dbReference>
<feature type="domain" description="Cyclin-like" evidence="9">
    <location>
        <begin position="299"/>
        <end position="380"/>
    </location>
</feature>
<accession>A0A8C7H9P4</accession>
<dbReference type="SMART" id="SM01332">
    <property type="entry name" value="Cyclin_C"/>
    <property type="match status" value="1"/>
</dbReference>
<evidence type="ECO:0000259" key="10">
    <source>
        <dbReference type="SMART" id="SM01332"/>
    </source>
</evidence>
<reference evidence="11" key="1">
    <citation type="submission" date="2025-08" db="UniProtKB">
        <authorList>
            <consortium name="Ensembl"/>
        </authorList>
    </citation>
    <scope>IDENTIFICATION</scope>
</reference>
<dbReference type="InterPro" id="IPR013763">
    <property type="entry name" value="Cyclin-like_dom"/>
</dbReference>
<evidence type="ECO:0000256" key="5">
    <source>
        <dbReference type="ARBA" id="ARBA00023127"/>
    </source>
</evidence>
<proteinExistence type="inferred from homology"/>
<keyword evidence="4" id="KW-0498">Mitosis</keyword>
<name>A0A8C7H9P4_ONCKI</name>
<sequence length="427" mass="48209">MALPMTRSRLASSENQTTLPGKAVLGTKPTLRPRAALGEIGNVGVPRQTLKKNAKAETTKVVDRKTSTRAEKAQVVQPPKIVVFAPVQVLPEPMSPTPMETSGCAPNELCQAFSDVLLNIKDVDADDYDNPMLCSDYVKDIYKYLQKLEVGFEMSIKCIVLLHVPFAYMALCHLPLQLDQAVKPNYLEGQEITGNMRAILIDWLVQVQIKFRLLQETMFMTVGIIDRFLQDNPVPKKQLQLVGVTAMFIASKYEEMYPPEIVDFAFVTDQAYTTAQIRDMEMKILRVLKFSFGRPLPLQFLRRASKIGEVTAEHHTLAKYFVELTMVDYEMVHFPPSQVASAAFALTLKVFNCGEWSSTLQHYMNYTEDSLVHAMQHIAKNVLKVNEGQTKHMTVKNKYSSQKQMRIATISQLKSSLIKDLAKQLTL</sequence>
<dbReference type="GO" id="GO:0005829">
    <property type="term" value="C:cytosol"/>
    <property type="evidence" value="ECO:0007669"/>
    <property type="project" value="UniProtKB-ARBA"/>
</dbReference>
<comment type="similarity">
    <text evidence="2">Belongs to the cyclin family. Cyclin AB subfamily.</text>
</comment>
<dbReference type="GO" id="GO:0016538">
    <property type="term" value="F:cyclin-dependent protein serine/threonine kinase regulator activity"/>
    <property type="evidence" value="ECO:0007669"/>
    <property type="project" value="InterPro"/>
</dbReference>
<dbReference type="Proteomes" id="UP000694557">
    <property type="component" value="Unassembled WGS sequence"/>
</dbReference>
<dbReference type="InterPro" id="IPR036915">
    <property type="entry name" value="Cyclin-like_sf"/>
</dbReference>
<dbReference type="Gene3D" id="1.10.472.10">
    <property type="entry name" value="Cyclin-like"/>
    <property type="match status" value="2"/>
</dbReference>
<gene>
    <name evidence="11" type="primary">CCNB1</name>
    <name evidence="11" type="synonym">ccnb1</name>
</gene>
<dbReference type="InterPro" id="IPR048258">
    <property type="entry name" value="Cyclins_cyclin-box"/>
</dbReference>
<feature type="compositionally biased region" description="Polar residues" evidence="8">
    <location>
        <begin position="9"/>
        <end position="19"/>
    </location>
</feature>
<keyword evidence="12" id="KW-1185">Reference proteome</keyword>
<keyword evidence="6" id="KW-0131">Cell cycle</keyword>
<dbReference type="PANTHER" id="PTHR10177">
    <property type="entry name" value="CYCLINS"/>
    <property type="match status" value="1"/>
</dbReference>
<keyword evidence="3" id="KW-0132">Cell division</keyword>
<feature type="region of interest" description="Disordered" evidence="8">
    <location>
        <begin position="1"/>
        <end position="26"/>
    </location>
</feature>
<evidence type="ECO:0000256" key="2">
    <source>
        <dbReference type="ARBA" id="ARBA00006955"/>
    </source>
</evidence>
<dbReference type="Pfam" id="PF02984">
    <property type="entry name" value="Cyclin_C"/>
    <property type="match status" value="1"/>
</dbReference>
<feature type="domain" description="Cyclin C-terminal" evidence="10">
    <location>
        <begin position="295"/>
        <end position="413"/>
    </location>
</feature>
<evidence type="ECO:0000256" key="3">
    <source>
        <dbReference type="ARBA" id="ARBA00022618"/>
    </source>
</evidence>
<comment type="function">
    <text evidence="1">Essential for the control of the cell cycle at the G2/M (mitosis) transition.</text>
</comment>
<evidence type="ECO:0000256" key="7">
    <source>
        <dbReference type="RuleBase" id="RU000383"/>
    </source>
</evidence>
<dbReference type="PIRSF" id="PIRSF001771">
    <property type="entry name" value="Cyclin_A_B_D_E"/>
    <property type="match status" value="1"/>
</dbReference>
<feature type="domain" description="Cyclin-like" evidence="9">
    <location>
        <begin position="202"/>
        <end position="286"/>
    </location>
</feature>
<dbReference type="FunFam" id="1.10.472.10:FF:000198">
    <property type="entry name" value="G2/mitotic-specific cyclin-B1"/>
    <property type="match status" value="1"/>
</dbReference>
<reference evidence="11" key="2">
    <citation type="submission" date="2025-09" db="UniProtKB">
        <authorList>
            <consortium name="Ensembl"/>
        </authorList>
    </citation>
    <scope>IDENTIFICATION</scope>
</reference>
<organism evidence="11 12">
    <name type="scientific">Oncorhynchus kisutch</name>
    <name type="common">Coho salmon</name>
    <name type="synonym">Salmo kisutch</name>
    <dbReference type="NCBI Taxonomy" id="8019"/>
    <lineage>
        <taxon>Eukaryota</taxon>
        <taxon>Metazoa</taxon>
        <taxon>Chordata</taxon>
        <taxon>Craniata</taxon>
        <taxon>Vertebrata</taxon>
        <taxon>Euteleostomi</taxon>
        <taxon>Actinopterygii</taxon>
        <taxon>Neopterygii</taxon>
        <taxon>Teleostei</taxon>
        <taxon>Protacanthopterygii</taxon>
        <taxon>Salmoniformes</taxon>
        <taxon>Salmonidae</taxon>
        <taxon>Salmoninae</taxon>
        <taxon>Oncorhynchus</taxon>
    </lineage>
</organism>
<evidence type="ECO:0000313" key="11">
    <source>
        <dbReference type="Ensembl" id="ENSOKIP00005054273.1"/>
    </source>
</evidence>
<protein>
    <submittedName>
        <fullName evidence="11">Cyclin B1</fullName>
    </submittedName>
</protein>
<evidence type="ECO:0000256" key="8">
    <source>
        <dbReference type="SAM" id="MobiDB-lite"/>
    </source>
</evidence>
<keyword evidence="5 7" id="KW-0195">Cyclin</keyword>
<dbReference type="InterPro" id="IPR004367">
    <property type="entry name" value="Cyclin_C-dom"/>
</dbReference>
<evidence type="ECO:0000256" key="6">
    <source>
        <dbReference type="ARBA" id="ARBA00023306"/>
    </source>
</evidence>
<dbReference type="Ensembl" id="ENSOKIT00005057544.1">
    <property type="protein sequence ID" value="ENSOKIP00005054273.1"/>
    <property type="gene ID" value="ENSOKIG00005023090.1"/>
</dbReference>
<dbReference type="PROSITE" id="PS00292">
    <property type="entry name" value="CYCLINS"/>
    <property type="match status" value="1"/>
</dbReference>
<evidence type="ECO:0000256" key="1">
    <source>
        <dbReference type="ARBA" id="ARBA00003222"/>
    </source>
</evidence>
<evidence type="ECO:0000259" key="9">
    <source>
        <dbReference type="SMART" id="SM00385"/>
    </source>
</evidence>